<dbReference type="STRING" id="444597.BST26_21325"/>
<evidence type="ECO:0000313" key="1">
    <source>
        <dbReference type="EMBL" id="ORA61103.1"/>
    </source>
</evidence>
<dbReference type="Proteomes" id="UP000192801">
    <property type="component" value="Unassembled WGS sequence"/>
</dbReference>
<reference evidence="1 2" key="1">
    <citation type="submission" date="2016-12" db="EMBL/GenBank/DDBJ databases">
        <title>The new phylogeny of genus Mycobacterium.</title>
        <authorList>
            <person name="Tortoli E."/>
            <person name="Trovato A."/>
            <person name="Cirillo D.M."/>
        </authorList>
    </citation>
    <scope>NUCLEOTIDE SEQUENCE [LARGE SCALE GENOMIC DNA]</scope>
    <source>
        <strain evidence="1 2">DSM 45130</strain>
    </source>
</reference>
<organism evidence="1 2">
    <name type="scientific">Mycolicibacterium insubricum</name>
    <dbReference type="NCBI Taxonomy" id="444597"/>
    <lineage>
        <taxon>Bacteria</taxon>
        <taxon>Bacillati</taxon>
        <taxon>Actinomycetota</taxon>
        <taxon>Actinomycetes</taxon>
        <taxon>Mycobacteriales</taxon>
        <taxon>Mycobacteriaceae</taxon>
        <taxon>Mycolicibacterium</taxon>
    </lineage>
</organism>
<sequence length="145" mass="15894">MFAGSTTIIVLLIIGVSQLPWFRDKTSPECVPVRDMLAFNASEGKRIGAQENPTQADYRAWADGLADRSGKVTDATLAGHAIRLSTYASQFASGYALMPQSTRPGQKPPDEYYRLNMLNQQILDETKQLEGLCPAPSGFRIPFIG</sequence>
<dbReference type="EMBL" id="MVHS01000105">
    <property type="protein sequence ID" value="ORA61103.1"/>
    <property type="molecule type" value="Genomic_DNA"/>
</dbReference>
<dbReference type="AlphaFoldDB" id="A0A1X0CLX6"/>
<keyword evidence="2" id="KW-1185">Reference proteome</keyword>
<comment type="caution">
    <text evidence="1">The sequence shown here is derived from an EMBL/GenBank/DDBJ whole genome shotgun (WGS) entry which is preliminary data.</text>
</comment>
<proteinExistence type="predicted"/>
<gene>
    <name evidence="1" type="ORF">BST26_21325</name>
</gene>
<evidence type="ECO:0000313" key="2">
    <source>
        <dbReference type="Proteomes" id="UP000192801"/>
    </source>
</evidence>
<name>A0A1X0CLX6_9MYCO</name>
<protein>
    <submittedName>
        <fullName evidence="1">Uncharacterized protein</fullName>
    </submittedName>
</protein>
<accession>A0A1X0CLX6</accession>